<dbReference type="SMART" id="SM01264">
    <property type="entry name" value="M16C_associated"/>
    <property type="match status" value="1"/>
</dbReference>
<reference evidence="13" key="1">
    <citation type="submission" date="2020-08" db="EMBL/GenBank/DDBJ databases">
        <title>Multicomponent nature underlies the extraordinary mechanical properties of spider dragline silk.</title>
        <authorList>
            <person name="Kono N."/>
            <person name="Nakamura H."/>
            <person name="Mori M."/>
            <person name="Yoshida Y."/>
            <person name="Ohtoshi R."/>
            <person name="Malay A.D."/>
            <person name="Moran D.A.P."/>
            <person name="Tomita M."/>
            <person name="Numata K."/>
            <person name="Arakawa K."/>
        </authorList>
    </citation>
    <scope>NUCLEOTIDE SEQUENCE</scope>
</reference>
<comment type="cofactor">
    <cofactor evidence="1">
        <name>Zn(2+)</name>
        <dbReference type="ChEBI" id="CHEBI:29105"/>
    </cofactor>
</comment>
<dbReference type="InterPro" id="IPR013578">
    <property type="entry name" value="Peptidase_M16C_assoc"/>
</dbReference>
<dbReference type="InterPro" id="IPR055130">
    <property type="entry name" value="PreP_C"/>
</dbReference>
<keyword evidence="7" id="KW-0378">Hydrolase</keyword>
<evidence type="ECO:0000256" key="2">
    <source>
        <dbReference type="ARBA" id="ARBA00004173"/>
    </source>
</evidence>
<evidence type="ECO:0000256" key="10">
    <source>
        <dbReference type="ARBA" id="ARBA00023049"/>
    </source>
</evidence>
<comment type="caution">
    <text evidence="13">The sequence shown here is derived from an EMBL/GenBank/DDBJ whole genome shotgun (WGS) entry which is preliminary data.</text>
</comment>
<proteinExistence type="inferred from homology"/>
<evidence type="ECO:0000256" key="1">
    <source>
        <dbReference type="ARBA" id="ARBA00001947"/>
    </source>
</evidence>
<dbReference type="PANTHER" id="PTHR43016:SF13">
    <property type="entry name" value="PRESEQUENCE PROTEASE, MITOCHONDRIAL"/>
    <property type="match status" value="1"/>
</dbReference>
<accession>A0A8X6N5L5</accession>
<keyword evidence="9" id="KW-0809">Transit peptide</keyword>
<dbReference type="FunFam" id="3.30.830.10:FF:000013">
    <property type="entry name" value="Mitochondrial presequence protease"/>
    <property type="match status" value="1"/>
</dbReference>
<dbReference type="Pfam" id="PF22516">
    <property type="entry name" value="PreP_C"/>
    <property type="match status" value="1"/>
</dbReference>
<keyword evidence="6" id="KW-0479">Metal-binding</keyword>
<evidence type="ECO:0000313" key="14">
    <source>
        <dbReference type="Proteomes" id="UP000887013"/>
    </source>
</evidence>
<dbReference type="Pfam" id="PF08367">
    <property type="entry name" value="M16C_assoc"/>
    <property type="match status" value="1"/>
</dbReference>
<keyword evidence="8" id="KW-0862">Zinc</keyword>
<dbReference type="InterPro" id="IPR007863">
    <property type="entry name" value="Peptidase_M16_C"/>
</dbReference>
<dbReference type="Pfam" id="PF05193">
    <property type="entry name" value="Peptidase_M16_C"/>
    <property type="match status" value="1"/>
</dbReference>
<protein>
    <recommendedName>
        <fullName evidence="4">Presequence protease, mitochondrial</fullName>
    </recommendedName>
</protein>
<evidence type="ECO:0000256" key="8">
    <source>
        <dbReference type="ARBA" id="ARBA00022833"/>
    </source>
</evidence>
<dbReference type="InterPro" id="IPR011765">
    <property type="entry name" value="Pept_M16_N"/>
</dbReference>
<sequence length="1007" mass="114986">MTIGHVFRRNISAVLQRTRWLKKQSYSSVAVDQKISYKVDNTLLNYSIKEVEKISELNLTAILLEHKTTGAEHLHLACADSNNLFAVGFRTPPPDSSGVPHILEHLSLCGSQNFPCRDPFFNMLNRSLSTFMNAFTGSDITIYAFSSQNFKDFQNLLSVYLDATFFPLLLEKDFRQEGWRLEHEHINDKNSPIVLKGVVFNEMKGVFSDPAQYYARHLQNFLFPSNAYSYESGGDPLFIPHLTWQNLKHFHSTLYHPSNSRFITYGNMPLEAHLEKIESHVLQNFQKVKVENEILDVESWTKPKEVLIHNRFDPMVAVPENQTVISDSYVLHRITDTHENFALSILGTLLVDGPNSPFYQKLLQAGIGPDYSPCTGFDSSLKQSIFSVGLREIAEKDVELVKNLIPSIFEDVIKKGFPKEQIQSVLHKIELSTKHRTSNFGLNCALGVSSMWNHNGHPISAFKVNDHVQWFLNRLKDNPHFLQDKVVQYFQNNLHKLTLIMKPSEHFESEQEAKEKELLSSKLSRLSDIEKHQIYQQGLELAEHQKCIDASCLPTLLIDDVKRSIETNQLEFTSFSNIPIQVCKQPTNEVTYFRALVDASELSEEEIMLLPLFTSIITQMGAGERNYKELDQEIQLKTGRLDVSLHLSEHPSNPTEYRQALLLSSYCLDKNIKDTFSLWKDILTDVQLKDNERFTQLIRLSATEMAQSITHHGHVYSMRRACSSLSHCAHIREKTSGLSQVTFMKQLAEMESHEELLEQMRKLANVLFCRAPMRCSLNATPNFMPQAMNSLDSFLSELQFSKTSRIQKSKMANYQVKAQRTHFVLPLSVNYLGQSVLTVPYCHPDYSNLKIAAKLMSSKFLHAEIREKGGAYGGGASINKGGHFMFYSYRDPNVTKTLKTFSSGIEWLLEESYSDRDINEAKLGVFSEVDAPVPPGSKGLAFFQEEISDEMKEEMRNNIFSCTRKDLIEVTKKYLQNPETVGTALIGPENEYTKSDDTSWNIVENKL</sequence>
<evidence type="ECO:0000256" key="6">
    <source>
        <dbReference type="ARBA" id="ARBA00022723"/>
    </source>
</evidence>
<evidence type="ECO:0000256" key="11">
    <source>
        <dbReference type="ARBA" id="ARBA00023128"/>
    </source>
</evidence>
<dbReference type="OrthoDB" id="6418845at2759"/>
<comment type="subcellular location">
    <subcellularLocation>
        <location evidence="2">Mitochondrion</location>
    </subcellularLocation>
</comment>
<keyword evidence="14" id="KW-1185">Reference proteome</keyword>
<dbReference type="GO" id="GO:0046872">
    <property type="term" value="F:metal ion binding"/>
    <property type="evidence" value="ECO:0007669"/>
    <property type="project" value="UniProtKB-KW"/>
</dbReference>
<evidence type="ECO:0000256" key="5">
    <source>
        <dbReference type="ARBA" id="ARBA00022670"/>
    </source>
</evidence>
<comment type="similarity">
    <text evidence="3">Belongs to the peptidase M16 family. PreP subfamily.</text>
</comment>
<evidence type="ECO:0000256" key="3">
    <source>
        <dbReference type="ARBA" id="ARBA00007575"/>
    </source>
</evidence>
<dbReference type="AlphaFoldDB" id="A0A8X6N5L5"/>
<evidence type="ECO:0000256" key="9">
    <source>
        <dbReference type="ARBA" id="ARBA00022946"/>
    </source>
</evidence>
<dbReference type="FunFam" id="3.30.830.10:FF:000009">
    <property type="entry name" value="Presequence protease, mitochondrial"/>
    <property type="match status" value="1"/>
</dbReference>
<keyword evidence="11" id="KW-0496">Mitochondrion</keyword>
<name>A0A8X6N5L5_NEPPI</name>
<dbReference type="EMBL" id="BMAW01100428">
    <property type="protein sequence ID" value="GFS94923.1"/>
    <property type="molecule type" value="Genomic_DNA"/>
</dbReference>
<dbReference type="FunFam" id="3.30.830.10:FF:000011">
    <property type="entry name" value="Presequence protease, mitochondrial"/>
    <property type="match status" value="1"/>
</dbReference>
<dbReference type="GO" id="GO:0004222">
    <property type="term" value="F:metalloendopeptidase activity"/>
    <property type="evidence" value="ECO:0007669"/>
    <property type="project" value="TreeGrafter"/>
</dbReference>
<evidence type="ECO:0000256" key="7">
    <source>
        <dbReference type="ARBA" id="ARBA00022801"/>
    </source>
</evidence>
<dbReference type="GO" id="GO:0005759">
    <property type="term" value="C:mitochondrial matrix"/>
    <property type="evidence" value="ECO:0007669"/>
    <property type="project" value="TreeGrafter"/>
</dbReference>
<dbReference type="PANTHER" id="PTHR43016">
    <property type="entry name" value="PRESEQUENCE PROTEASE"/>
    <property type="match status" value="1"/>
</dbReference>
<dbReference type="Proteomes" id="UP000887013">
    <property type="component" value="Unassembled WGS sequence"/>
</dbReference>
<evidence type="ECO:0000256" key="4">
    <source>
        <dbReference type="ARBA" id="ARBA00020167"/>
    </source>
</evidence>
<dbReference type="SUPFAM" id="SSF63411">
    <property type="entry name" value="LuxS/MPP-like metallohydrolase"/>
    <property type="match status" value="4"/>
</dbReference>
<dbReference type="Gene3D" id="3.30.830.10">
    <property type="entry name" value="Metalloenzyme, LuxS/M16 peptidase-like"/>
    <property type="match status" value="4"/>
</dbReference>
<organism evidence="13 14">
    <name type="scientific">Nephila pilipes</name>
    <name type="common">Giant wood spider</name>
    <name type="synonym">Nephila maculata</name>
    <dbReference type="NCBI Taxonomy" id="299642"/>
    <lineage>
        <taxon>Eukaryota</taxon>
        <taxon>Metazoa</taxon>
        <taxon>Ecdysozoa</taxon>
        <taxon>Arthropoda</taxon>
        <taxon>Chelicerata</taxon>
        <taxon>Arachnida</taxon>
        <taxon>Araneae</taxon>
        <taxon>Araneomorphae</taxon>
        <taxon>Entelegynae</taxon>
        <taxon>Araneoidea</taxon>
        <taxon>Nephilidae</taxon>
        <taxon>Nephila</taxon>
    </lineage>
</organism>
<dbReference type="InterPro" id="IPR011249">
    <property type="entry name" value="Metalloenz_LuxS/M16"/>
</dbReference>
<dbReference type="Pfam" id="PF00675">
    <property type="entry name" value="Peptidase_M16"/>
    <property type="match status" value="1"/>
</dbReference>
<gene>
    <name evidence="13" type="primary">pitrm1</name>
    <name evidence="13" type="ORF">NPIL_105181</name>
</gene>
<evidence type="ECO:0000313" key="13">
    <source>
        <dbReference type="EMBL" id="GFS94923.1"/>
    </source>
</evidence>
<keyword evidence="5 13" id="KW-0645">Protease</keyword>
<feature type="domain" description="Peptidase M16C associated" evidence="12">
    <location>
        <begin position="501"/>
        <end position="747"/>
    </location>
</feature>
<dbReference type="GO" id="GO:0016485">
    <property type="term" value="P:protein processing"/>
    <property type="evidence" value="ECO:0007669"/>
    <property type="project" value="TreeGrafter"/>
</dbReference>
<keyword evidence="10" id="KW-0482">Metalloprotease</keyword>
<evidence type="ECO:0000259" key="12">
    <source>
        <dbReference type="SMART" id="SM01264"/>
    </source>
</evidence>